<dbReference type="Pfam" id="PF11518">
    <property type="entry name" value="DUF3221"/>
    <property type="match status" value="1"/>
</dbReference>
<proteinExistence type="predicted"/>
<reference evidence="1 2" key="1">
    <citation type="submission" date="2018-10" db="EMBL/GenBank/DDBJ databases">
        <title>Draft genome sequence of Bacillus salarius IM0101, isolated from a hypersaline soil in Inner Mongolia, China.</title>
        <authorList>
            <person name="Yamprayoonswat W."/>
            <person name="Boonvisut S."/>
            <person name="Jumpathong W."/>
            <person name="Sittihan S."/>
            <person name="Ruangsuj P."/>
            <person name="Wanthongcharoen S."/>
            <person name="Thongpramul N."/>
            <person name="Pimmason S."/>
            <person name="Yu B."/>
            <person name="Yasawong M."/>
        </authorList>
    </citation>
    <scope>NUCLEOTIDE SEQUENCE [LARGE SCALE GENOMIC DNA]</scope>
    <source>
        <strain evidence="1 2">IM0101</strain>
    </source>
</reference>
<name>A0A3R9PA79_9BACI</name>
<dbReference type="Proteomes" id="UP000275076">
    <property type="component" value="Unassembled WGS sequence"/>
</dbReference>
<dbReference type="InterPro" id="IPR021598">
    <property type="entry name" value="DUF3221"/>
</dbReference>
<dbReference type="OrthoDB" id="2603210at2"/>
<comment type="caution">
    <text evidence="1">The sequence shown here is derived from an EMBL/GenBank/DDBJ whole genome shotgun (WGS) entry which is preliminary data.</text>
</comment>
<accession>A0A3R9PA79</accession>
<organism evidence="1 2">
    <name type="scientific">Salibacterium salarium</name>
    <dbReference type="NCBI Taxonomy" id="284579"/>
    <lineage>
        <taxon>Bacteria</taxon>
        <taxon>Bacillati</taxon>
        <taxon>Bacillota</taxon>
        <taxon>Bacilli</taxon>
        <taxon>Bacillales</taxon>
        <taxon>Bacillaceae</taxon>
    </lineage>
</organism>
<protein>
    <submittedName>
        <fullName evidence="1">Uncharacterized protein</fullName>
    </submittedName>
</protein>
<sequence length="64" mass="7419">MKIIRGMTIRRVSLIYLSYDNTRRLNTGNKVEVQINGGIDQTHPAQAEARRLYFIPKKSEITEL</sequence>
<gene>
    <name evidence="1" type="ORF">D7Z54_09245</name>
</gene>
<dbReference type="AlphaFoldDB" id="A0A3R9PA79"/>
<dbReference type="EMBL" id="RBVX01000006">
    <property type="protein sequence ID" value="RSL33861.1"/>
    <property type="molecule type" value="Genomic_DNA"/>
</dbReference>
<keyword evidence="2" id="KW-1185">Reference proteome</keyword>
<dbReference type="RefSeq" id="WP_125555542.1">
    <property type="nucleotide sequence ID" value="NZ_RBVX01000006.1"/>
</dbReference>
<evidence type="ECO:0000313" key="1">
    <source>
        <dbReference type="EMBL" id="RSL33861.1"/>
    </source>
</evidence>
<evidence type="ECO:0000313" key="2">
    <source>
        <dbReference type="Proteomes" id="UP000275076"/>
    </source>
</evidence>